<name>A0ABR3RH17_9PLEO</name>
<feature type="region of interest" description="Disordered" evidence="5">
    <location>
        <begin position="1793"/>
        <end position="1841"/>
    </location>
</feature>
<keyword evidence="3" id="KW-0347">Helicase</keyword>
<gene>
    <name evidence="7" type="ORF">SLS60_005329</name>
</gene>
<feature type="compositionally biased region" description="Polar residues" evidence="5">
    <location>
        <begin position="1823"/>
        <end position="1832"/>
    </location>
</feature>
<feature type="region of interest" description="Disordered" evidence="5">
    <location>
        <begin position="1654"/>
        <end position="1734"/>
    </location>
</feature>
<evidence type="ECO:0000256" key="5">
    <source>
        <dbReference type="SAM" id="MobiDB-lite"/>
    </source>
</evidence>
<dbReference type="PANTHER" id="PTHR43788:SF8">
    <property type="entry name" value="DNA-BINDING PROTEIN SMUBP-2"/>
    <property type="match status" value="1"/>
</dbReference>
<protein>
    <recommendedName>
        <fullName evidence="6">DNA2/NAM7 helicase-like C-terminal domain-containing protein</fullName>
    </recommendedName>
</protein>
<evidence type="ECO:0000256" key="2">
    <source>
        <dbReference type="ARBA" id="ARBA00022801"/>
    </source>
</evidence>
<evidence type="ECO:0000259" key="6">
    <source>
        <dbReference type="Pfam" id="PF13087"/>
    </source>
</evidence>
<organism evidence="7 8">
    <name type="scientific">Paraconiothyrium brasiliense</name>
    <dbReference type="NCBI Taxonomy" id="300254"/>
    <lineage>
        <taxon>Eukaryota</taxon>
        <taxon>Fungi</taxon>
        <taxon>Dikarya</taxon>
        <taxon>Ascomycota</taxon>
        <taxon>Pezizomycotina</taxon>
        <taxon>Dothideomycetes</taxon>
        <taxon>Pleosporomycetidae</taxon>
        <taxon>Pleosporales</taxon>
        <taxon>Massarineae</taxon>
        <taxon>Didymosphaeriaceae</taxon>
        <taxon>Paraconiothyrium</taxon>
    </lineage>
</organism>
<keyword evidence="1" id="KW-0547">Nucleotide-binding</keyword>
<dbReference type="Gene3D" id="3.40.50.300">
    <property type="entry name" value="P-loop containing nucleotide triphosphate hydrolases"/>
    <property type="match status" value="2"/>
</dbReference>
<evidence type="ECO:0000256" key="3">
    <source>
        <dbReference type="ARBA" id="ARBA00022806"/>
    </source>
</evidence>
<accession>A0ABR3RH17</accession>
<feature type="compositionally biased region" description="Low complexity" evidence="5">
    <location>
        <begin position="1762"/>
        <end position="1772"/>
    </location>
</feature>
<feature type="domain" description="DNA2/NAM7 helicase-like C-terminal" evidence="6">
    <location>
        <begin position="1443"/>
        <end position="1550"/>
    </location>
</feature>
<feature type="compositionally biased region" description="Polar residues" evidence="5">
    <location>
        <begin position="1793"/>
        <end position="1803"/>
    </location>
</feature>
<feature type="compositionally biased region" description="Basic residues" evidence="5">
    <location>
        <begin position="1669"/>
        <end position="1680"/>
    </location>
</feature>
<dbReference type="Proteomes" id="UP001521785">
    <property type="component" value="Unassembled WGS sequence"/>
</dbReference>
<feature type="region of interest" description="Disordered" evidence="5">
    <location>
        <begin position="932"/>
        <end position="1083"/>
    </location>
</feature>
<dbReference type="PANTHER" id="PTHR43788">
    <property type="entry name" value="DNA2/NAM7 HELICASE FAMILY MEMBER"/>
    <property type="match status" value="1"/>
</dbReference>
<feature type="compositionally biased region" description="Low complexity" evidence="5">
    <location>
        <begin position="1054"/>
        <end position="1073"/>
    </location>
</feature>
<evidence type="ECO:0000313" key="8">
    <source>
        <dbReference type="Proteomes" id="UP001521785"/>
    </source>
</evidence>
<sequence>MSKFNELGIDIGQVAQLAHTKLTRINGRTALWSFEEREQEEVVATDSEASDSEASDSEASDKDEENEEADKVKVLHKRSYYGNVKLGPAQRSEFNEKRFPVAAAFLFKEHDEKLPGCHVVSAFQLNIPDITMTDAELKQFKHRIELERKMPDQPRALPNPTDKFVPSYRAAMDDGNDLSPTLQMKGQGHTAEFDADDHIVWSHKYNNAIDTLKFKYKSAIDTLKFNDDMLVPPVVSSSVTKTRGSRARSRSVDAYRPEHIEELRRGGSGTQDLHNSAMNFIAEKLHLLGKEPYDPSDTEILARAHLIVAVNAETYQSLSRQTLPYIRNRMRLVLGWKISLARLQNVLLRKHSVFSVGNIPVSSAQLDATDLAEQRNMVTLPSRNRKREQQDQWTTEEKKAHFDIVKARRKRLAAPKPNVFEMIANAGKVKQEENTFVKFILREDPNERSYMRLRVTCQYTDPARPQEQPRHQVDIDLTYRNTRPHGNVPDAENDVYVPSERIFNVSNRSNIPLLMTLFPHLTRDNPRYWDQCYASLQAGHRLTLIQFYHNELPSTSNLFTEKEDMPLAYNNLREIMHKSPVIYLLVRGTDVDLLTQSMINRFVDLAGFNPMSRFFQEISNPSLNHSGVRPTEELPKFVTLPEYSFEDWDEASARFGIGGLIELRFGMRKQVHRGKASVHPIPHTQSFDLDMGLLVNFSEEYVDGEIPKMTVGDHVKVDFGNPDDLTASEHAWKGRVVPPTVSTAIGQVCIIIHRPHKKNEGLLDRDRRTTLSVQDIEAMSSEDLQNWTRQNCKQVVTVFKDNDSKECKRLMNGLAYMVVPYKSLRIFRGKEHILAQLRTMLMCNDHQRYDKSSLYSSVHEEDIQAFVALLPELLKDYQMVPVSDWQEDGLRTNTAILGGISGSGKTHVSTTVSCGYLFRNRVDSERRNMQLHEYSRWTQNPDIAPPVSDDEEDRNGDNEMAADATGDWQDDTPADATGGWKDDTPADATGGWQEDTPADATGGWKDDTPADATGGWKDDTPAGATDGCQEDTTAGRDGTVDDSGLTPEVDRAQSSRASPRASPSRPLSRASSRGLNDGSDEEPIYENGRVTHCCIQNETVDHSYETFVRILTNICARLEIPMKLVVRCHSIESERRAFVAMMDPAFELDAGGDPTFYKPNPALRGTSNFTILEHYLRHFRTQHPGIADKRFRAVQGSVAWIVLQLAQAPGFEVTELVRTTWSEEELDSIADELRPIIIAMRDIDTTGEMNKETKKAVKIAFKNGFRHVIARAPVVCTTASVANSSGFQIIRRAVAVCLEEAGRATDLEFLGFLSNYWDVDFRLFVGDQRQLGPQPYGDQKDNPFYTQYQTSTLARLRFTGFPFHELAYTSRFTNPALLHLCQKLNDATEICEVAGAFDTEKEDQAKGINTRIWGIRNVIAVLNTEDVVPLRDPTGSYYCVNTALTTMHDLLHRLRHISGDHVLVITPYNAQVRVLLAFQSAAVSNAIRAGENRLAKQISKVAILTVDSAMGKDAPFVILDTVGHDKGFFWRQPRTIVAGTRARNGLTIVGPTYVYTSSKNIDSSNRLKEMLHQWGPQRNVIVTVAKHKIATFEQYLQVQKALDISIADIGTPTRDLRFAPLAIALQPEDYSDEEESVNYNEALQARLRELKGTSLDQTGKKAAPAATTHHARASKHKGKAKAIGISNDNDVPDVHSHKGKGKAKAIGILNDNDLPANTGEEGQQLTQAMKMSQEQSDDQYDIQLYYAKQLSLREKNKSLIHASSSSTSANTSGRQDDELSLREKKNKSLILALSSSTNANTPGRQDDELSLHKGNTIAPPRFGSSSNANTPGRQDDQDHKSGVEHVVSIVEGLKGNPYAKDSGFADTCLHLVEALHNGRKYGGLMERCDELQTEDFEGVHQIAATMLLPTAVTTKIYYLVDKSRSDFQKLCDITFICHQVPSLSLSWIDLVQRLDHDNPDVIIAQLKKDLEVAADDASSKKE</sequence>
<comment type="caution">
    <text evidence="7">The sequence shown here is derived from an EMBL/GenBank/DDBJ whole genome shotgun (WGS) entry which is preliminary data.</text>
</comment>
<dbReference type="Pfam" id="PF13087">
    <property type="entry name" value="AAA_12"/>
    <property type="match status" value="1"/>
</dbReference>
<proteinExistence type="predicted"/>
<keyword evidence="2" id="KW-0378">Hydrolase</keyword>
<dbReference type="SUPFAM" id="SSF52540">
    <property type="entry name" value="P-loop containing nucleoside triphosphate hydrolases"/>
    <property type="match status" value="1"/>
</dbReference>
<evidence type="ECO:0000256" key="4">
    <source>
        <dbReference type="ARBA" id="ARBA00022840"/>
    </source>
</evidence>
<keyword evidence="8" id="KW-1185">Reference proteome</keyword>
<keyword evidence="4" id="KW-0067">ATP-binding</keyword>
<feature type="region of interest" description="Disordered" evidence="5">
    <location>
        <begin position="36"/>
        <end position="72"/>
    </location>
</feature>
<evidence type="ECO:0000256" key="1">
    <source>
        <dbReference type="ARBA" id="ARBA00022741"/>
    </source>
</evidence>
<dbReference type="EMBL" id="JAKJXO020000006">
    <property type="protein sequence ID" value="KAL1603739.1"/>
    <property type="molecule type" value="Genomic_DNA"/>
</dbReference>
<feature type="compositionally biased region" description="Polar residues" evidence="5">
    <location>
        <begin position="1720"/>
        <end position="1734"/>
    </location>
</feature>
<reference evidence="7 8" key="1">
    <citation type="submission" date="2024-02" db="EMBL/GenBank/DDBJ databases">
        <title>De novo assembly and annotation of 12 fungi associated with fruit tree decline syndrome in Ontario, Canada.</title>
        <authorList>
            <person name="Sulman M."/>
            <person name="Ellouze W."/>
            <person name="Ilyukhin E."/>
        </authorList>
    </citation>
    <scope>NUCLEOTIDE SEQUENCE [LARGE SCALE GENOMIC DNA]</scope>
    <source>
        <strain evidence="7 8">M42-189</strain>
    </source>
</reference>
<evidence type="ECO:0000313" key="7">
    <source>
        <dbReference type="EMBL" id="KAL1603739.1"/>
    </source>
</evidence>
<feature type="compositionally biased region" description="Acidic residues" evidence="5">
    <location>
        <begin position="37"/>
        <end position="68"/>
    </location>
</feature>
<dbReference type="InterPro" id="IPR027417">
    <property type="entry name" value="P-loop_NTPase"/>
</dbReference>
<dbReference type="InterPro" id="IPR050534">
    <property type="entry name" value="Coronavir_polyprotein_1ab"/>
</dbReference>
<dbReference type="InterPro" id="IPR041679">
    <property type="entry name" value="DNA2/NAM7-like_C"/>
</dbReference>
<feature type="region of interest" description="Disordered" evidence="5">
    <location>
        <begin position="1760"/>
        <end position="1781"/>
    </location>
</feature>